<dbReference type="EMBL" id="JAMZMK010000323">
    <property type="protein sequence ID" value="KAI7756651.1"/>
    <property type="molecule type" value="Genomic_DNA"/>
</dbReference>
<dbReference type="Proteomes" id="UP001206925">
    <property type="component" value="Unassembled WGS sequence"/>
</dbReference>
<proteinExistence type="predicted"/>
<organism evidence="1 2">
    <name type="scientific">Ambrosia artemisiifolia</name>
    <name type="common">Common ragweed</name>
    <dbReference type="NCBI Taxonomy" id="4212"/>
    <lineage>
        <taxon>Eukaryota</taxon>
        <taxon>Viridiplantae</taxon>
        <taxon>Streptophyta</taxon>
        <taxon>Embryophyta</taxon>
        <taxon>Tracheophyta</taxon>
        <taxon>Spermatophyta</taxon>
        <taxon>Magnoliopsida</taxon>
        <taxon>eudicotyledons</taxon>
        <taxon>Gunneridae</taxon>
        <taxon>Pentapetalae</taxon>
        <taxon>asterids</taxon>
        <taxon>campanulids</taxon>
        <taxon>Asterales</taxon>
        <taxon>Asteraceae</taxon>
        <taxon>Asteroideae</taxon>
        <taxon>Heliantheae alliance</taxon>
        <taxon>Heliantheae</taxon>
        <taxon>Ambrosia</taxon>
    </lineage>
</organism>
<comment type="caution">
    <text evidence="1">The sequence shown here is derived from an EMBL/GenBank/DDBJ whole genome shotgun (WGS) entry which is preliminary data.</text>
</comment>
<accession>A0AAD5DDB7</accession>
<feature type="non-terminal residue" evidence="1">
    <location>
        <position position="93"/>
    </location>
</feature>
<dbReference type="AlphaFoldDB" id="A0AAD5DDB7"/>
<name>A0AAD5DDB7_AMBAR</name>
<protein>
    <submittedName>
        <fullName evidence="1">Uncharacterized protein</fullName>
    </submittedName>
</protein>
<keyword evidence="2" id="KW-1185">Reference proteome</keyword>
<sequence>TDQKLRVCDIQRCDLTNKGSHGSSNNLSNSQEKVECYAFFTGFFLKFLFLPRLKHGNTEREDDQSIITPASFLLPMNYPNQRSLKQHTRKSPL</sequence>
<evidence type="ECO:0000313" key="2">
    <source>
        <dbReference type="Proteomes" id="UP001206925"/>
    </source>
</evidence>
<gene>
    <name evidence="1" type="ORF">M8C21_001889</name>
</gene>
<reference evidence="1" key="1">
    <citation type="submission" date="2022-06" db="EMBL/GenBank/DDBJ databases">
        <title>Uncovering the hologenomic basis of an extraordinary plant invasion.</title>
        <authorList>
            <person name="Bieker V.C."/>
            <person name="Martin M.D."/>
            <person name="Gilbert T."/>
            <person name="Hodgins K."/>
            <person name="Battlay P."/>
            <person name="Petersen B."/>
            <person name="Wilson J."/>
        </authorList>
    </citation>
    <scope>NUCLEOTIDE SEQUENCE</scope>
    <source>
        <strain evidence="1">AA19_3_7</strain>
        <tissue evidence="1">Leaf</tissue>
    </source>
</reference>
<evidence type="ECO:0000313" key="1">
    <source>
        <dbReference type="EMBL" id="KAI7756651.1"/>
    </source>
</evidence>